<dbReference type="EMBL" id="LAZR01016370">
    <property type="protein sequence ID" value="KKM04820.1"/>
    <property type="molecule type" value="Genomic_DNA"/>
</dbReference>
<evidence type="ECO:0008006" key="2">
    <source>
        <dbReference type="Google" id="ProtNLM"/>
    </source>
</evidence>
<name>A0A0F9H193_9ZZZZ</name>
<dbReference type="InterPro" id="IPR004155">
    <property type="entry name" value="PBS_lyase_HEAT"/>
</dbReference>
<dbReference type="InterPro" id="IPR011989">
    <property type="entry name" value="ARM-like"/>
</dbReference>
<reference evidence="1" key="1">
    <citation type="journal article" date="2015" name="Nature">
        <title>Complex archaea that bridge the gap between prokaryotes and eukaryotes.</title>
        <authorList>
            <person name="Spang A."/>
            <person name="Saw J.H."/>
            <person name="Jorgensen S.L."/>
            <person name="Zaremba-Niedzwiedzka K."/>
            <person name="Martijn J."/>
            <person name="Lind A.E."/>
            <person name="van Eijk R."/>
            <person name="Schleper C."/>
            <person name="Guy L."/>
            <person name="Ettema T.J."/>
        </authorList>
    </citation>
    <scope>NUCLEOTIDE SEQUENCE</scope>
</reference>
<accession>A0A0F9H193</accession>
<dbReference type="Pfam" id="PF13646">
    <property type="entry name" value="HEAT_2"/>
    <property type="match status" value="1"/>
</dbReference>
<dbReference type="Gene3D" id="1.25.10.10">
    <property type="entry name" value="Leucine-rich Repeat Variant"/>
    <property type="match status" value="1"/>
</dbReference>
<proteinExistence type="predicted"/>
<organism evidence="1">
    <name type="scientific">marine sediment metagenome</name>
    <dbReference type="NCBI Taxonomy" id="412755"/>
    <lineage>
        <taxon>unclassified sequences</taxon>
        <taxon>metagenomes</taxon>
        <taxon>ecological metagenomes</taxon>
    </lineage>
</organism>
<sequence length="449" mass="51338">MTSNDIGNVTKFFNANASRIPPSFKHVIDKFTELKGEKEFMFDITAGPKAIVHDIEIDKDMSVLFDEDHYQNFVSDEFQQQLDLMMAVKVKAMDMGIRELETEIRDDVIDRVTSDIMLEMMDLKDVGTEEFMNLLTTLTKMAGDFVDTGRFEDALNIYTAIRSHSFTGSYAQAASGTVEYFFKSEAFVERLLIATRIWGRTNREEVVRILRAYSAQTITPLLDTLVEEQSASARKFLLTILMEIGSDIIPGVLERLRDKRWFVVRNMLMLIRRCGNPDHEQQVRKLVKHKDRRVWSEALRAMFAFKSKYALPHLKVLLSAEDPEDRDVALKIATAYRVSEVAPFLIEMLGKKDILGVGAYDKVSVVKALGEIGDPEAVPHLEKILIAKPLLFKGYHEELKVEIYRSLTGYPFEFVKHFYEEGLLSDNVEIKRLSRQATLAGGKGRKKDK</sequence>
<dbReference type="SMART" id="SM00567">
    <property type="entry name" value="EZ_HEAT"/>
    <property type="match status" value="2"/>
</dbReference>
<evidence type="ECO:0000313" key="1">
    <source>
        <dbReference type="EMBL" id="KKM04820.1"/>
    </source>
</evidence>
<dbReference type="AlphaFoldDB" id="A0A0F9H193"/>
<protein>
    <recommendedName>
        <fullName evidence="2">HEAT repeat domain-containing protein</fullName>
    </recommendedName>
</protein>
<dbReference type="Pfam" id="PF03130">
    <property type="entry name" value="HEAT_PBS"/>
    <property type="match status" value="1"/>
</dbReference>
<gene>
    <name evidence="1" type="ORF">LCGC14_1760390</name>
</gene>
<dbReference type="InterPro" id="IPR016024">
    <property type="entry name" value="ARM-type_fold"/>
</dbReference>
<dbReference type="SUPFAM" id="SSF48371">
    <property type="entry name" value="ARM repeat"/>
    <property type="match status" value="1"/>
</dbReference>
<comment type="caution">
    <text evidence="1">The sequence shown here is derived from an EMBL/GenBank/DDBJ whole genome shotgun (WGS) entry which is preliminary data.</text>
</comment>